<keyword evidence="3" id="KW-1185">Reference proteome</keyword>
<protein>
    <submittedName>
        <fullName evidence="2">Uncharacterized protein</fullName>
    </submittedName>
</protein>
<gene>
    <name evidence="2" type="ORF">A0O28_0106970</name>
</gene>
<dbReference type="OrthoDB" id="4900479at2759"/>
<comment type="caution">
    <text evidence="2">The sequence shown here is derived from an EMBL/GenBank/DDBJ whole genome shotgun (WGS) entry which is preliminary data.</text>
</comment>
<dbReference type="EMBL" id="LVVK01000016">
    <property type="protein sequence ID" value="OPB41000.1"/>
    <property type="molecule type" value="Genomic_DNA"/>
</dbReference>
<name>A0A1T3CIS6_9HYPO</name>
<keyword evidence="1" id="KW-0472">Membrane</keyword>
<proteinExistence type="predicted"/>
<keyword evidence="1" id="KW-1133">Transmembrane helix</keyword>
<organism evidence="2 3">
    <name type="scientific">Trichoderma guizhouense</name>
    <dbReference type="NCBI Taxonomy" id="1491466"/>
    <lineage>
        <taxon>Eukaryota</taxon>
        <taxon>Fungi</taxon>
        <taxon>Dikarya</taxon>
        <taxon>Ascomycota</taxon>
        <taxon>Pezizomycotina</taxon>
        <taxon>Sordariomycetes</taxon>
        <taxon>Hypocreomycetidae</taxon>
        <taxon>Hypocreales</taxon>
        <taxon>Hypocreaceae</taxon>
        <taxon>Trichoderma</taxon>
    </lineage>
</organism>
<evidence type="ECO:0000256" key="1">
    <source>
        <dbReference type="SAM" id="Phobius"/>
    </source>
</evidence>
<evidence type="ECO:0000313" key="2">
    <source>
        <dbReference type="EMBL" id="OPB41000.1"/>
    </source>
</evidence>
<accession>A0A1T3CIS6</accession>
<sequence length="368" mass="41634">MAKEWRDAFGKQNEDVILLSETPDGRQSLEFPAISRLDVLPLSSPGLKNRLFLLNNAIWPQLPTIVGYDQPSMNCLQITKSKNNNIVDISISLRLSMNQYANSSADIRESRIVWRAIQPISSSSTSTEMVYLSTLPIGWIPDNAMDLFQQFIAQIKTDWLEVCSRFGKHLSAQRLEQLALKGKPSSIIDCLAQDAQRLTVLRSDLAGQVYKAEEFMTKYCARYNADQIPKSLITLIKDDLETGISKEIENLALTLNDILQTEFALVSIYEARLSTKLAQNVMLLTYVSIFYLPLGFCAALWAIPDMTDMSTRMPFILTATVVSLVTLLVTFSLDRIAAIMLRVYQLLKDYIAKKCGRIAAKWKEWKKK</sequence>
<reference evidence="2 3" key="1">
    <citation type="submission" date="2016-04" db="EMBL/GenBank/DDBJ databases">
        <title>Multiple horizontal gene transfer events from other fungi enriched the ability of the initially mycotrophic fungus Trichoderma (Ascomycota) to feed on dead plant biomass.</title>
        <authorList>
            <person name="Atanasova L."/>
            <person name="Chenthamara K."/>
            <person name="Zhang J."/>
            <person name="Grujic M."/>
            <person name="Henrissat B."/>
            <person name="Kuo A."/>
            <person name="Aertz A."/>
            <person name="Salamov A."/>
            <person name="Lipzen A."/>
            <person name="Labutti K."/>
            <person name="Barry K."/>
            <person name="Miao Y."/>
            <person name="Rahimi M.J."/>
            <person name="Shen Q."/>
            <person name="Grigoriev I.V."/>
            <person name="Kubicek C.P."/>
            <person name="Druzhinina I.S."/>
        </authorList>
    </citation>
    <scope>NUCLEOTIDE SEQUENCE [LARGE SCALE GENOMIC DNA]</scope>
    <source>
        <strain evidence="2 3">NJAU 4742</strain>
    </source>
</reference>
<dbReference type="Proteomes" id="UP000191004">
    <property type="component" value="Unassembled WGS sequence"/>
</dbReference>
<keyword evidence="1" id="KW-0812">Transmembrane</keyword>
<feature type="transmembrane region" description="Helical" evidence="1">
    <location>
        <begin position="281"/>
        <end position="303"/>
    </location>
</feature>
<evidence type="ECO:0000313" key="3">
    <source>
        <dbReference type="Proteomes" id="UP000191004"/>
    </source>
</evidence>
<feature type="transmembrane region" description="Helical" evidence="1">
    <location>
        <begin position="315"/>
        <end position="333"/>
    </location>
</feature>
<dbReference type="AlphaFoldDB" id="A0A1T3CIS6"/>